<proteinExistence type="predicted"/>
<keyword evidence="1" id="KW-0472">Membrane</keyword>
<organism evidence="2 3">
    <name type="scientific">Roseisolibacter agri</name>
    <dbReference type="NCBI Taxonomy" id="2014610"/>
    <lineage>
        <taxon>Bacteria</taxon>
        <taxon>Pseudomonadati</taxon>
        <taxon>Gemmatimonadota</taxon>
        <taxon>Gemmatimonadia</taxon>
        <taxon>Gemmatimonadales</taxon>
        <taxon>Gemmatimonadaceae</taxon>
        <taxon>Roseisolibacter</taxon>
    </lineage>
</organism>
<accession>A0AA37VA18</accession>
<evidence type="ECO:0000256" key="1">
    <source>
        <dbReference type="SAM" id="Phobius"/>
    </source>
</evidence>
<feature type="transmembrane region" description="Helical" evidence="1">
    <location>
        <begin position="38"/>
        <end position="60"/>
    </location>
</feature>
<evidence type="ECO:0000313" key="2">
    <source>
        <dbReference type="EMBL" id="GLC24988.1"/>
    </source>
</evidence>
<dbReference type="EMBL" id="BRXS01000002">
    <property type="protein sequence ID" value="GLC24988.1"/>
    <property type="molecule type" value="Genomic_DNA"/>
</dbReference>
<keyword evidence="3" id="KW-1185">Reference proteome</keyword>
<comment type="caution">
    <text evidence="2">The sequence shown here is derived from an EMBL/GenBank/DDBJ whole genome shotgun (WGS) entry which is preliminary data.</text>
</comment>
<keyword evidence="1" id="KW-0812">Transmembrane</keyword>
<evidence type="ECO:0000313" key="3">
    <source>
        <dbReference type="Proteomes" id="UP001161325"/>
    </source>
</evidence>
<sequence>MVIAPTIGATAARAASIGLPVVESGGVMAGVGVGVGAMRAVVSVAGGVAAGVGVGVWVCAGARVVRAGRGASFVTRGTTSPPTLRVTRRVLSRARSRAARLVSWVARVVSVELGGWARAGMAPPASTAANATMLHGASPVRMRTSSA</sequence>
<protein>
    <submittedName>
        <fullName evidence="2">Uncharacterized protein</fullName>
    </submittedName>
</protein>
<name>A0AA37VA18_9BACT</name>
<reference evidence="2" key="1">
    <citation type="submission" date="2022-08" db="EMBL/GenBank/DDBJ databases">
        <title>Draft genome sequencing of Roseisolibacter agri AW1220.</title>
        <authorList>
            <person name="Tobiishi Y."/>
            <person name="Tonouchi A."/>
        </authorList>
    </citation>
    <scope>NUCLEOTIDE SEQUENCE</scope>
    <source>
        <strain evidence="2">AW1220</strain>
    </source>
</reference>
<gene>
    <name evidence="2" type="ORF">rosag_15010</name>
</gene>
<dbReference type="AlphaFoldDB" id="A0AA37VA18"/>
<keyword evidence="1" id="KW-1133">Transmembrane helix</keyword>
<dbReference type="Proteomes" id="UP001161325">
    <property type="component" value="Unassembled WGS sequence"/>
</dbReference>